<feature type="non-terminal residue" evidence="12">
    <location>
        <position position="484"/>
    </location>
</feature>
<evidence type="ECO:0000313" key="12">
    <source>
        <dbReference type="EMBL" id="CAD7281710.1"/>
    </source>
</evidence>
<dbReference type="AlphaFoldDB" id="A0A7R9BXD8"/>
<dbReference type="GO" id="GO:0031965">
    <property type="term" value="C:nuclear membrane"/>
    <property type="evidence" value="ECO:0007669"/>
    <property type="project" value="UniProtKB-SubCell"/>
</dbReference>
<dbReference type="SUPFAM" id="SSF90229">
    <property type="entry name" value="CCCH zinc finger"/>
    <property type="match status" value="1"/>
</dbReference>
<evidence type="ECO:0000256" key="9">
    <source>
        <dbReference type="PROSITE-ProRule" id="PRU00723"/>
    </source>
</evidence>
<evidence type="ECO:0000259" key="11">
    <source>
        <dbReference type="PROSITE" id="PS50103"/>
    </source>
</evidence>
<dbReference type="Pfam" id="PF18044">
    <property type="entry name" value="zf-CCCH_4"/>
    <property type="match status" value="1"/>
</dbReference>
<organism evidence="12">
    <name type="scientific">Notodromas monacha</name>
    <dbReference type="NCBI Taxonomy" id="399045"/>
    <lineage>
        <taxon>Eukaryota</taxon>
        <taxon>Metazoa</taxon>
        <taxon>Ecdysozoa</taxon>
        <taxon>Arthropoda</taxon>
        <taxon>Crustacea</taxon>
        <taxon>Oligostraca</taxon>
        <taxon>Ostracoda</taxon>
        <taxon>Podocopa</taxon>
        <taxon>Podocopida</taxon>
        <taxon>Cypridocopina</taxon>
        <taxon>Cypridoidea</taxon>
        <taxon>Cyprididae</taxon>
        <taxon>Notodromas</taxon>
    </lineage>
</organism>
<protein>
    <recommendedName>
        <fullName evidence="7">Nucleoporin NUP42</fullName>
    </recommendedName>
    <alternativeName>
        <fullName evidence="8">Nucleoporin-like protein 2</fullName>
    </alternativeName>
</protein>
<feature type="compositionally biased region" description="Low complexity" evidence="10">
    <location>
        <begin position="252"/>
        <end position="287"/>
    </location>
</feature>
<gene>
    <name evidence="12" type="ORF">NMOB1V02_LOCUS9347</name>
</gene>
<feature type="domain" description="C3H1-type" evidence="11">
    <location>
        <begin position="1"/>
        <end position="25"/>
    </location>
</feature>
<evidence type="ECO:0000313" key="13">
    <source>
        <dbReference type="Proteomes" id="UP000678499"/>
    </source>
</evidence>
<dbReference type="PANTHER" id="PTHR46527">
    <property type="entry name" value="NUCLEOPORIN-LIKE PROTEIN 2"/>
    <property type="match status" value="1"/>
</dbReference>
<keyword evidence="4 9" id="KW-0862">Zinc</keyword>
<evidence type="ECO:0000256" key="4">
    <source>
        <dbReference type="ARBA" id="ARBA00022833"/>
    </source>
</evidence>
<dbReference type="GO" id="GO:0008270">
    <property type="term" value="F:zinc ion binding"/>
    <property type="evidence" value="ECO:0007669"/>
    <property type="project" value="UniProtKB-KW"/>
</dbReference>
<evidence type="ECO:0000256" key="5">
    <source>
        <dbReference type="ARBA" id="ARBA00023242"/>
    </source>
</evidence>
<evidence type="ECO:0000256" key="2">
    <source>
        <dbReference type="ARBA" id="ARBA00022723"/>
    </source>
</evidence>
<dbReference type="InterPro" id="IPR000571">
    <property type="entry name" value="Znf_CCCH"/>
</dbReference>
<name>A0A7R9BXD8_9CRUS</name>
<evidence type="ECO:0000256" key="10">
    <source>
        <dbReference type="SAM" id="MobiDB-lite"/>
    </source>
</evidence>
<evidence type="ECO:0000256" key="6">
    <source>
        <dbReference type="ARBA" id="ARBA00037262"/>
    </source>
</evidence>
<dbReference type="OrthoDB" id="20729at2759"/>
<keyword evidence="13" id="KW-1185">Reference proteome</keyword>
<dbReference type="Proteomes" id="UP000678499">
    <property type="component" value="Unassembled WGS sequence"/>
</dbReference>
<dbReference type="PANTHER" id="PTHR46527:SF1">
    <property type="entry name" value="NUCLEOPORIN NUP42"/>
    <property type="match status" value="1"/>
</dbReference>
<keyword evidence="5" id="KW-0539">Nucleus</keyword>
<comment type="function">
    <text evidence="6">Required for the export of mRNAs containing poly(A) tails from the nucleus into the cytoplasm.</text>
</comment>
<dbReference type="EMBL" id="OA885145">
    <property type="protein sequence ID" value="CAD7281710.1"/>
    <property type="molecule type" value="Genomic_DNA"/>
</dbReference>
<dbReference type="PROSITE" id="PS50103">
    <property type="entry name" value="ZF_C3H1"/>
    <property type="match status" value="1"/>
</dbReference>
<evidence type="ECO:0000256" key="3">
    <source>
        <dbReference type="ARBA" id="ARBA00022771"/>
    </source>
</evidence>
<proteinExistence type="predicted"/>
<feature type="compositionally biased region" description="Polar residues" evidence="10">
    <location>
        <begin position="308"/>
        <end position="322"/>
    </location>
</feature>
<dbReference type="InterPro" id="IPR036855">
    <property type="entry name" value="Znf_CCCH_sf"/>
</dbReference>
<keyword evidence="3 9" id="KW-0863">Zinc-finger</keyword>
<dbReference type="Gene3D" id="4.10.1000.10">
    <property type="entry name" value="Zinc finger, CCCH-type"/>
    <property type="match status" value="1"/>
</dbReference>
<feature type="region of interest" description="Disordered" evidence="10">
    <location>
        <begin position="229"/>
        <end position="322"/>
    </location>
</feature>
<dbReference type="InterPro" id="IPR051767">
    <property type="entry name" value="Nucleoporin_NUP42"/>
</dbReference>
<evidence type="ECO:0000256" key="8">
    <source>
        <dbReference type="ARBA" id="ARBA00042384"/>
    </source>
</evidence>
<feature type="zinc finger region" description="C3H1-type" evidence="9">
    <location>
        <begin position="1"/>
        <end position="25"/>
    </location>
</feature>
<sequence>MVLCKFYAQGRCRFGDKCYFEHTPSNYGGFPTTNRFDAFDGRGTSERSVSQQSVASKGSVDTESIANFITAELQQSFLKIQPALTSFSPAPRGPNIPGLIDISPEELRFAAYACKESPQLQPKFLQVMNSARDEVRQWLQRALNRDPGIFNVLIAATREMRGDLPVTTGHAVNHLLNVIQELGQYASNALPQLSQTTSFSSGFGGTTNLGTTSSTTSVASISTMDSDQTALSSFGGARPPPPFGGQASVSPFGGQPAASAFGGSQSQSVFGGQSTASPFGGSQTTSSGFGGTAVGTQPFGGSSVFGEPSQSSSFGTNQSTTQPAFGAAQTTMLFGKPVSASQSLFGQASSSSPFGSQQPVTGFGGNAVAPAPQTSSIFGGSSGIPQQQQPSVGFFGGQSNALFGKGFASNAVIDPMNYSKIEDLSEDILNEFRVAEFTLGRVPVFLAFVEKVDHFMNFSLLRKPSRRSLMRQKVVSAMQDPRTQ</sequence>
<keyword evidence="2 9" id="KW-0479">Metal-binding</keyword>
<dbReference type="InterPro" id="IPR041367">
    <property type="entry name" value="Znf-CCCH_4"/>
</dbReference>
<comment type="subcellular location">
    <subcellularLocation>
        <location evidence="1">Nucleus membrane</location>
        <topology evidence="1">Peripheral membrane protein</topology>
        <orientation evidence="1">Cytoplasmic side</orientation>
    </subcellularLocation>
</comment>
<reference evidence="12" key="1">
    <citation type="submission" date="2020-11" db="EMBL/GenBank/DDBJ databases">
        <authorList>
            <person name="Tran Van P."/>
        </authorList>
    </citation>
    <scope>NUCLEOTIDE SEQUENCE</scope>
</reference>
<dbReference type="EMBL" id="CAJPEX010003108">
    <property type="protein sequence ID" value="CAG0921862.1"/>
    <property type="molecule type" value="Genomic_DNA"/>
</dbReference>
<accession>A0A7R9BXD8</accession>
<evidence type="ECO:0000256" key="7">
    <source>
        <dbReference type="ARBA" id="ARBA00039886"/>
    </source>
</evidence>
<evidence type="ECO:0000256" key="1">
    <source>
        <dbReference type="ARBA" id="ARBA00004335"/>
    </source>
</evidence>